<feature type="region of interest" description="Disordered" evidence="1">
    <location>
        <begin position="185"/>
        <end position="228"/>
    </location>
</feature>
<feature type="region of interest" description="Disordered" evidence="1">
    <location>
        <begin position="29"/>
        <end position="98"/>
    </location>
</feature>
<feature type="compositionally biased region" description="Basic residues" evidence="1">
    <location>
        <begin position="367"/>
        <end position="376"/>
    </location>
</feature>
<dbReference type="Proteomes" id="UP000228934">
    <property type="component" value="Unassembled WGS sequence"/>
</dbReference>
<feature type="compositionally biased region" description="Basic and acidic residues" evidence="1">
    <location>
        <begin position="42"/>
        <end position="55"/>
    </location>
</feature>
<feature type="compositionally biased region" description="Polar residues" evidence="1">
    <location>
        <begin position="320"/>
        <end position="330"/>
    </location>
</feature>
<proteinExistence type="predicted"/>
<feature type="compositionally biased region" description="Basic and acidic residues" evidence="1">
    <location>
        <begin position="351"/>
        <end position="361"/>
    </location>
</feature>
<accession>A0A2G9QET4</accession>
<protein>
    <submittedName>
        <fullName evidence="2">Uncharacterized protein</fullName>
    </submittedName>
</protein>
<evidence type="ECO:0000313" key="3">
    <source>
        <dbReference type="Proteomes" id="UP000228934"/>
    </source>
</evidence>
<name>A0A2G9QET4_AQUCT</name>
<dbReference type="EMBL" id="KZ031417">
    <property type="protein sequence ID" value="PIO13573.1"/>
    <property type="molecule type" value="Genomic_DNA"/>
</dbReference>
<feature type="compositionally biased region" description="Basic and acidic residues" evidence="1">
    <location>
        <begin position="307"/>
        <end position="316"/>
    </location>
</feature>
<feature type="region of interest" description="Disordered" evidence="1">
    <location>
        <begin position="307"/>
        <end position="393"/>
    </location>
</feature>
<reference evidence="3" key="1">
    <citation type="journal article" date="2017" name="Nat. Commun.">
        <title>The North American bullfrog draft genome provides insight into hormonal regulation of long noncoding RNA.</title>
        <authorList>
            <person name="Hammond S.A."/>
            <person name="Warren R.L."/>
            <person name="Vandervalk B.P."/>
            <person name="Kucuk E."/>
            <person name="Khan H."/>
            <person name="Gibb E.A."/>
            <person name="Pandoh P."/>
            <person name="Kirk H."/>
            <person name="Zhao Y."/>
            <person name="Jones M."/>
            <person name="Mungall A.J."/>
            <person name="Coope R."/>
            <person name="Pleasance S."/>
            <person name="Moore R.A."/>
            <person name="Holt R.A."/>
            <person name="Round J.M."/>
            <person name="Ohora S."/>
            <person name="Walle B.V."/>
            <person name="Veldhoen N."/>
            <person name="Helbing C.C."/>
            <person name="Birol I."/>
        </authorList>
    </citation>
    <scope>NUCLEOTIDE SEQUENCE [LARGE SCALE GENOMIC DNA]</scope>
</reference>
<keyword evidence="3" id="KW-1185">Reference proteome</keyword>
<feature type="compositionally biased region" description="Polar residues" evidence="1">
    <location>
        <begin position="32"/>
        <end position="41"/>
    </location>
</feature>
<feature type="non-terminal residue" evidence="2">
    <location>
        <position position="1"/>
    </location>
</feature>
<dbReference type="AlphaFoldDB" id="A0A2G9QET4"/>
<sequence>PDWRGEEDSGNVLSDNLIVHRIDKVVKRTSGKLKTNSQSHDPSVEGHKDLYKDVMMDNQPPLTSPDGSRNGNPPERCPRPLYSRDSTQEGHTIPHHHQGEELTDIKAEVKEEETYVMGDQQCIKENVVMVTIKEEESSPDISSNPQHFWKIDTLERHLIISPDCNTEDSDVGKYSKVTFYQLAKSMEPSNPEESSNKPHTVTSDVHLRSMGPSYPEESSDKSHSMTSDVHLRSMDPSIFEASSDKSHTMTSDVHLRSMDPFNPEESLAKPHSLTSYVHLRSADPSNFEASSNKPYAMTSDVLLRSMDPFKPEESLDKPPTMTSYSGNLNVPTVDVREEIQENDDEDGVIEEVNKNLVKDTMVELSSHRKPPQRPRHPRQEDHSYARPYQVDEE</sequence>
<organism evidence="2 3">
    <name type="scientific">Aquarana catesbeiana</name>
    <name type="common">American bullfrog</name>
    <name type="synonym">Rana catesbeiana</name>
    <dbReference type="NCBI Taxonomy" id="8400"/>
    <lineage>
        <taxon>Eukaryota</taxon>
        <taxon>Metazoa</taxon>
        <taxon>Chordata</taxon>
        <taxon>Craniata</taxon>
        <taxon>Vertebrata</taxon>
        <taxon>Euteleostomi</taxon>
        <taxon>Amphibia</taxon>
        <taxon>Batrachia</taxon>
        <taxon>Anura</taxon>
        <taxon>Neobatrachia</taxon>
        <taxon>Ranoidea</taxon>
        <taxon>Ranidae</taxon>
        <taxon>Aquarana</taxon>
    </lineage>
</organism>
<gene>
    <name evidence="2" type="ORF">AB205_0144770</name>
</gene>
<feature type="compositionally biased region" description="Basic and acidic residues" evidence="1">
    <location>
        <begin position="218"/>
        <end position="228"/>
    </location>
</feature>
<evidence type="ECO:0000256" key="1">
    <source>
        <dbReference type="SAM" id="MobiDB-lite"/>
    </source>
</evidence>
<evidence type="ECO:0000313" key="2">
    <source>
        <dbReference type="EMBL" id="PIO13573.1"/>
    </source>
</evidence>
<feature type="compositionally biased region" description="Acidic residues" evidence="1">
    <location>
        <begin position="340"/>
        <end position="349"/>
    </location>
</feature>